<sequence length="24" mass="3062">MVDFDRYWIMDSQGLRLRYSCRHI</sequence>
<evidence type="ECO:0000313" key="1">
    <source>
        <dbReference type="EnsemblMetazoa" id="AMIN001629-PA"/>
    </source>
</evidence>
<name>A0A182VU86_9DIPT</name>
<keyword evidence="2" id="KW-1185">Reference proteome</keyword>
<accession>A0A182VU86</accession>
<proteinExistence type="predicted"/>
<reference evidence="1" key="2">
    <citation type="submission" date="2020-05" db="UniProtKB">
        <authorList>
            <consortium name="EnsemblMetazoa"/>
        </authorList>
    </citation>
    <scope>IDENTIFICATION</scope>
    <source>
        <strain evidence="1">MINIMUS1</strain>
    </source>
</reference>
<dbReference type="VEuPathDB" id="VectorBase:AMIN001629"/>
<reference evidence="2" key="1">
    <citation type="submission" date="2013-03" db="EMBL/GenBank/DDBJ databases">
        <title>The Genome Sequence of Anopheles minimus MINIMUS1.</title>
        <authorList>
            <consortium name="The Broad Institute Genomics Platform"/>
            <person name="Neafsey D.E."/>
            <person name="Walton C."/>
            <person name="Walker B."/>
            <person name="Young S.K."/>
            <person name="Zeng Q."/>
            <person name="Gargeya S."/>
            <person name="Fitzgerald M."/>
            <person name="Haas B."/>
            <person name="Abouelleil A."/>
            <person name="Allen A.W."/>
            <person name="Alvarado L."/>
            <person name="Arachchi H.M."/>
            <person name="Berlin A.M."/>
            <person name="Chapman S.B."/>
            <person name="Gainer-Dewar J."/>
            <person name="Goldberg J."/>
            <person name="Griggs A."/>
            <person name="Gujja S."/>
            <person name="Hansen M."/>
            <person name="Howarth C."/>
            <person name="Imamovic A."/>
            <person name="Ireland A."/>
            <person name="Larimer J."/>
            <person name="McCowan C."/>
            <person name="Murphy C."/>
            <person name="Pearson M."/>
            <person name="Poon T.W."/>
            <person name="Priest M."/>
            <person name="Roberts A."/>
            <person name="Saif S."/>
            <person name="Shea T."/>
            <person name="Sisk P."/>
            <person name="Sykes S."/>
            <person name="Wortman J."/>
            <person name="Nusbaum C."/>
            <person name="Birren B."/>
        </authorList>
    </citation>
    <scope>NUCLEOTIDE SEQUENCE [LARGE SCALE GENOMIC DNA]</scope>
    <source>
        <strain evidence="2">MINIMUS1</strain>
    </source>
</reference>
<dbReference type="AlphaFoldDB" id="A0A182VU86"/>
<protein>
    <submittedName>
        <fullName evidence="1">Uncharacterized protein</fullName>
    </submittedName>
</protein>
<dbReference type="EnsemblMetazoa" id="AMIN001629-RA">
    <property type="protein sequence ID" value="AMIN001629-PA"/>
    <property type="gene ID" value="AMIN001629"/>
</dbReference>
<dbReference type="Proteomes" id="UP000075920">
    <property type="component" value="Unassembled WGS sequence"/>
</dbReference>
<organism evidence="1 2">
    <name type="scientific">Anopheles minimus</name>
    <dbReference type="NCBI Taxonomy" id="112268"/>
    <lineage>
        <taxon>Eukaryota</taxon>
        <taxon>Metazoa</taxon>
        <taxon>Ecdysozoa</taxon>
        <taxon>Arthropoda</taxon>
        <taxon>Hexapoda</taxon>
        <taxon>Insecta</taxon>
        <taxon>Pterygota</taxon>
        <taxon>Neoptera</taxon>
        <taxon>Endopterygota</taxon>
        <taxon>Diptera</taxon>
        <taxon>Nematocera</taxon>
        <taxon>Culicoidea</taxon>
        <taxon>Culicidae</taxon>
        <taxon>Anophelinae</taxon>
        <taxon>Anopheles</taxon>
    </lineage>
</organism>
<evidence type="ECO:0000313" key="2">
    <source>
        <dbReference type="Proteomes" id="UP000075920"/>
    </source>
</evidence>